<organism evidence="5 6">
    <name type="scientific">[Clostridium] leptum DSM 753</name>
    <dbReference type="NCBI Taxonomy" id="428125"/>
    <lineage>
        <taxon>Bacteria</taxon>
        <taxon>Bacillati</taxon>
        <taxon>Bacillota</taxon>
        <taxon>Clostridia</taxon>
        <taxon>Eubacteriales</taxon>
        <taxon>Oscillospiraceae</taxon>
        <taxon>Oscillospiraceae incertae sedis</taxon>
    </lineage>
</organism>
<dbReference type="Proteomes" id="UP000003490">
    <property type="component" value="Unassembled WGS sequence"/>
</dbReference>
<feature type="region of interest" description="Disordered" evidence="3">
    <location>
        <begin position="110"/>
        <end position="130"/>
    </location>
</feature>
<dbReference type="CDD" id="cd07043">
    <property type="entry name" value="STAS_anti-anti-sigma_factors"/>
    <property type="match status" value="1"/>
</dbReference>
<evidence type="ECO:0000259" key="4">
    <source>
        <dbReference type="PROSITE" id="PS50801"/>
    </source>
</evidence>
<dbReference type="NCBIfam" id="TIGR00377">
    <property type="entry name" value="ant_ant_sig"/>
    <property type="match status" value="1"/>
</dbReference>
<dbReference type="Pfam" id="PF01740">
    <property type="entry name" value="STAS"/>
    <property type="match status" value="1"/>
</dbReference>
<dbReference type="EMBL" id="ABCB02000019">
    <property type="protein sequence ID" value="EDO60882.1"/>
    <property type="molecule type" value="Genomic_DNA"/>
</dbReference>
<reference evidence="5 6" key="1">
    <citation type="submission" date="2007-08" db="EMBL/GenBank/DDBJ databases">
        <title>Draft genome sequence of Clostridium leptum (DSM 753).</title>
        <authorList>
            <person name="Sudarsanam P."/>
            <person name="Ley R."/>
            <person name="Guruge J."/>
            <person name="Turnbaugh P.J."/>
            <person name="Mahowald M."/>
            <person name="Liep D."/>
            <person name="Gordon J."/>
        </authorList>
    </citation>
    <scope>NUCLEOTIDE SEQUENCE [LARGE SCALE GENOMIC DNA]</scope>
    <source>
        <strain evidence="5 6">DSM 753</strain>
    </source>
</reference>
<gene>
    <name evidence="5" type="ORF">CLOLEP_02487</name>
</gene>
<reference evidence="5 6" key="2">
    <citation type="submission" date="2007-08" db="EMBL/GenBank/DDBJ databases">
        <authorList>
            <person name="Fulton L."/>
            <person name="Clifton S."/>
            <person name="Fulton B."/>
            <person name="Xu J."/>
            <person name="Minx P."/>
            <person name="Pepin K.H."/>
            <person name="Johnson M."/>
            <person name="Thiruvilangam P."/>
            <person name="Bhonagiri V."/>
            <person name="Nash W.E."/>
            <person name="Wang C."/>
            <person name="Mardis E.R."/>
            <person name="Wilson R.K."/>
        </authorList>
    </citation>
    <scope>NUCLEOTIDE SEQUENCE [LARGE SCALE GENOMIC DNA]</scope>
    <source>
        <strain evidence="5 6">DSM 753</strain>
    </source>
</reference>
<comment type="similarity">
    <text evidence="1 2">Belongs to the anti-sigma-factor antagonist family.</text>
</comment>
<dbReference type="AlphaFoldDB" id="A7VV82"/>
<dbReference type="InterPro" id="IPR002645">
    <property type="entry name" value="STAS_dom"/>
</dbReference>
<dbReference type="GO" id="GO:0043856">
    <property type="term" value="F:anti-sigma factor antagonist activity"/>
    <property type="evidence" value="ECO:0007669"/>
    <property type="project" value="InterPro"/>
</dbReference>
<dbReference type="HOGENOM" id="CLU_115403_7_0_9"/>
<dbReference type="eggNOG" id="COG1366">
    <property type="taxonomic scope" value="Bacteria"/>
</dbReference>
<evidence type="ECO:0000256" key="3">
    <source>
        <dbReference type="SAM" id="MobiDB-lite"/>
    </source>
</evidence>
<dbReference type="SUPFAM" id="SSF52091">
    <property type="entry name" value="SpoIIaa-like"/>
    <property type="match status" value="1"/>
</dbReference>
<dbReference type="Gene3D" id="3.30.750.24">
    <property type="entry name" value="STAS domain"/>
    <property type="match status" value="1"/>
</dbReference>
<sequence length="130" mass="14615">MNIFWKRGNIMGVTLSNQDGVLTAALTGDIDHHTARELRLAIDEVIERDKPGLLLLDFQGVDFMDSSGIGLVMGRYKVMQQNGGEVEVTHVPKYISRVFKLSGLEQLGVMEKKARPQKRNTEEEADNETR</sequence>
<dbReference type="PROSITE" id="PS50801">
    <property type="entry name" value="STAS"/>
    <property type="match status" value="1"/>
</dbReference>
<proteinExistence type="inferred from homology"/>
<comment type="caution">
    <text evidence="5">The sequence shown here is derived from an EMBL/GenBank/DDBJ whole genome shotgun (WGS) entry which is preliminary data.</text>
</comment>
<evidence type="ECO:0000256" key="1">
    <source>
        <dbReference type="ARBA" id="ARBA00009013"/>
    </source>
</evidence>
<dbReference type="InterPro" id="IPR036513">
    <property type="entry name" value="STAS_dom_sf"/>
</dbReference>
<evidence type="ECO:0000313" key="6">
    <source>
        <dbReference type="Proteomes" id="UP000003490"/>
    </source>
</evidence>
<dbReference type="PANTHER" id="PTHR33495:SF2">
    <property type="entry name" value="ANTI-SIGMA FACTOR ANTAGONIST TM_1081-RELATED"/>
    <property type="match status" value="1"/>
</dbReference>
<accession>A7VV82</accession>
<dbReference type="PANTHER" id="PTHR33495">
    <property type="entry name" value="ANTI-SIGMA FACTOR ANTAGONIST TM_1081-RELATED-RELATED"/>
    <property type="match status" value="1"/>
</dbReference>
<feature type="domain" description="STAS" evidence="4">
    <location>
        <begin position="11"/>
        <end position="129"/>
    </location>
</feature>
<protein>
    <recommendedName>
        <fullName evidence="2">Anti-sigma factor antagonist</fullName>
    </recommendedName>
</protein>
<evidence type="ECO:0000313" key="5">
    <source>
        <dbReference type="EMBL" id="EDO60882.1"/>
    </source>
</evidence>
<dbReference type="InterPro" id="IPR003658">
    <property type="entry name" value="Anti-sigma_ant"/>
</dbReference>
<name>A7VV82_9FIRM</name>
<evidence type="ECO:0000256" key="2">
    <source>
        <dbReference type="RuleBase" id="RU003749"/>
    </source>
</evidence>